<dbReference type="GO" id="GO:0005789">
    <property type="term" value="C:endoplasmic reticulum membrane"/>
    <property type="evidence" value="ECO:0007669"/>
    <property type="project" value="UniProtKB-SubCell"/>
</dbReference>
<dbReference type="Pfam" id="PF05208">
    <property type="entry name" value="ALG3"/>
    <property type="match status" value="1"/>
</dbReference>
<evidence type="ECO:0000256" key="11">
    <source>
        <dbReference type="SAM" id="MobiDB-lite"/>
    </source>
</evidence>
<keyword evidence="7" id="KW-0256">Endoplasmic reticulum</keyword>
<dbReference type="eggNOG" id="KOG2762">
    <property type="taxonomic scope" value="Eukaryota"/>
</dbReference>
<dbReference type="PANTHER" id="PTHR12646:SF0">
    <property type="entry name" value="DOL-P-MAN:MAN(5)GLCNAC(2)-PP-DOL ALPHA-1,3-MANNOSYLTRANSFERASE"/>
    <property type="match status" value="1"/>
</dbReference>
<evidence type="ECO:0000256" key="4">
    <source>
        <dbReference type="ARBA" id="ARBA00022676"/>
    </source>
</evidence>
<protein>
    <recommendedName>
        <fullName evidence="3">dolichyl-P-Man:Man5GlcNAc2-PP-dolichol alpha-1,3-mannosyltransferase</fullName>
        <ecNumber evidence="3">2.4.1.258</ecNumber>
    </recommendedName>
</protein>
<evidence type="ECO:0000313" key="13">
    <source>
        <dbReference type="EMBL" id="BAM80495.1"/>
    </source>
</evidence>
<gene>
    <name evidence="13" type="ORF">CYME_CMK113C</name>
</gene>
<feature type="transmembrane region" description="Helical" evidence="12">
    <location>
        <begin position="66"/>
        <end position="82"/>
    </location>
</feature>
<dbReference type="STRING" id="280699.M1V5D8"/>
<evidence type="ECO:0000256" key="10">
    <source>
        <dbReference type="ARBA" id="ARBA00049506"/>
    </source>
</evidence>
<dbReference type="EMBL" id="AP006493">
    <property type="protein sequence ID" value="BAM80495.1"/>
    <property type="molecule type" value="Genomic_DNA"/>
</dbReference>
<dbReference type="Gramene" id="CMK113CT">
    <property type="protein sequence ID" value="CMK113CT"/>
    <property type="gene ID" value="CMK113C"/>
</dbReference>
<evidence type="ECO:0000256" key="1">
    <source>
        <dbReference type="ARBA" id="ARBA00004477"/>
    </source>
</evidence>
<dbReference type="PANTHER" id="PTHR12646">
    <property type="entry name" value="NOT56 - RELATED"/>
    <property type="match status" value="1"/>
</dbReference>
<dbReference type="RefSeq" id="XP_005536531.1">
    <property type="nucleotide sequence ID" value="XM_005536474.1"/>
</dbReference>
<feature type="region of interest" description="Disordered" evidence="11">
    <location>
        <begin position="446"/>
        <end position="487"/>
    </location>
</feature>
<dbReference type="GO" id="GO:0052925">
    <property type="term" value="F:dol-P-Man:Man(5)GlcNAc(2)-PP-Dol alpha-1,3-mannosyltransferase activity"/>
    <property type="evidence" value="ECO:0007669"/>
    <property type="project" value="UniProtKB-EC"/>
</dbReference>
<dbReference type="EC" id="2.4.1.258" evidence="3"/>
<evidence type="ECO:0000256" key="6">
    <source>
        <dbReference type="ARBA" id="ARBA00022692"/>
    </source>
</evidence>
<organism evidence="13 14">
    <name type="scientific">Cyanidioschyzon merolae (strain NIES-3377 / 10D)</name>
    <name type="common">Unicellular red alga</name>
    <dbReference type="NCBI Taxonomy" id="280699"/>
    <lineage>
        <taxon>Eukaryota</taxon>
        <taxon>Rhodophyta</taxon>
        <taxon>Bangiophyceae</taxon>
        <taxon>Cyanidiales</taxon>
        <taxon>Cyanidiaceae</taxon>
        <taxon>Cyanidioschyzon</taxon>
    </lineage>
</organism>
<evidence type="ECO:0000256" key="12">
    <source>
        <dbReference type="SAM" id="Phobius"/>
    </source>
</evidence>
<feature type="transmembrane region" description="Helical" evidence="12">
    <location>
        <begin position="94"/>
        <end position="114"/>
    </location>
</feature>
<proteinExistence type="predicted"/>
<accession>M1V5D8</accession>
<dbReference type="GeneID" id="16994457"/>
<feature type="transmembrane region" description="Helical" evidence="12">
    <location>
        <begin position="240"/>
        <end position="259"/>
    </location>
</feature>
<dbReference type="HOGENOM" id="CLU_035382_3_0_1"/>
<feature type="transmembrane region" description="Helical" evidence="12">
    <location>
        <begin position="7"/>
        <end position="29"/>
    </location>
</feature>
<evidence type="ECO:0000256" key="2">
    <source>
        <dbReference type="ARBA" id="ARBA00004922"/>
    </source>
</evidence>
<dbReference type="AlphaFoldDB" id="M1V5D8"/>
<dbReference type="KEGG" id="cme:CYME_CMK113C"/>
<keyword evidence="8 12" id="KW-1133">Transmembrane helix</keyword>
<dbReference type="OMA" id="PERYGIH"/>
<comment type="pathway">
    <text evidence="2">Protein modification; protein glycosylation.</text>
</comment>
<evidence type="ECO:0000256" key="5">
    <source>
        <dbReference type="ARBA" id="ARBA00022679"/>
    </source>
</evidence>
<sequence>MKRAVSRLVVSVAIGIGVVDFVLLVLVVVRRPYTEIDWIAYMEQVKQAFENNERDYARIHGRTGPLVYPAGFLWIYYLLYRWTNGGTLRTRAQVAFAALHALGVALTCAVYQIATLDLDMERDRPSVAKPQRSARFLAPTSIGLIAALLVALSSRRVASIFVLRLFNDGVESVLMQASVLFFVIARSRSHSGQHIRHQWLMDVIACLLYSMAVSVKMNALLYAPAVLVLLWEAHGFLQTLIYLVGVCGSWQLVIGWRFLRQHPWSYLRKAFEFGRVFDQRWSVNFACLPEHVFVHPCWAALLLTLHVLALALFGVRAGVPLWLRCRPSENAESRVNAFRTALLLWSSNLIGMAFARSLHYQFLAWVWWSSPFIALADWMMAVELFRPRVDLMAIGWRLVPVLLIELVFNRYPPKCWASVVLHIAHACLLVRVWATVARWRRRDEQTPQRRPVYGQPRPGMDDERQSMYVPERAAAERRQRPGVAATK</sequence>
<keyword evidence="5" id="KW-0808">Transferase</keyword>
<evidence type="ECO:0000256" key="9">
    <source>
        <dbReference type="ARBA" id="ARBA00023136"/>
    </source>
</evidence>
<feature type="transmembrane region" description="Helical" evidence="12">
    <location>
        <begin position="207"/>
        <end position="231"/>
    </location>
</feature>
<name>M1V5D8_CYAM1</name>
<evidence type="ECO:0000256" key="7">
    <source>
        <dbReference type="ARBA" id="ARBA00022824"/>
    </source>
</evidence>
<dbReference type="InterPro" id="IPR007873">
    <property type="entry name" value="Glycosyltransferase_ALG3"/>
</dbReference>
<keyword evidence="4" id="KW-0328">Glycosyltransferase</keyword>
<evidence type="ECO:0000256" key="8">
    <source>
        <dbReference type="ARBA" id="ARBA00022989"/>
    </source>
</evidence>
<reference evidence="13 14" key="2">
    <citation type="journal article" date="2007" name="BMC Biol.">
        <title>A 100%-complete sequence reveals unusually simple genomic features in the hot-spring red alga Cyanidioschyzon merolae.</title>
        <authorList>
            <person name="Nozaki H."/>
            <person name="Takano H."/>
            <person name="Misumi O."/>
            <person name="Terasawa K."/>
            <person name="Matsuzaki M."/>
            <person name="Maruyama S."/>
            <person name="Nishida K."/>
            <person name="Yagisawa F."/>
            <person name="Yoshida Y."/>
            <person name="Fujiwara T."/>
            <person name="Takio S."/>
            <person name="Tamura K."/>
            <person name="Chung S.J."/>
            <person name="Nakamura S."/>
            <person name="Kuroiwa H."/>
            <person name="Tanaka K."/>
            <person name="Sato N."/>
            <person name="Kuroiwa T."/>
        </authorList>
    </citation>
    <scope>NUCLEOTIDE SEQUENCE [LARGE SCALE GENOMIC DNA]</scope>
    <source>
        <strain evidence="13 14">10D</strain>
    </source>
</reference>
<keyword evidence="6 12" id="KW-0812">Transmembrane</keyword>
<evidence type="ECO:0000313" key="14">
    <source>
        <dbReference type="Proteomes" id="UP000007014"/>
    </source>
</evidence>
<dbReference type="OrthoDB" id="20028at2759"/>
<keyword evidence="14" id="KW-1185">Reference proteome</keyword>
<dbReference type="Proteomes" id="UP000007014">
    <property type="component" value="Chromosome 11"/>
</dbReference>
<comment type="subcellular location">
    <subcellularLocation>
        <location evidence="1">Endoplasmic reticulum membrane</location>
        <topology evidence="1">Multi-pass membrane protein</topology>
    </subcellularLocation>
</comment>
<feature type="transmembrane region" description="Helical" evidence="12">
    <location>
        <begin position="298"/>
        <end position="323"/>
    </location>
</feature>
<comment type="catalytic activity">
    <reaction evidence="10">
        <text>an alpha-D-Man-(1-&gt;2)-alpha-D-Man-(1-&gt;2)-alpha-D-Man-(1-&gt;3)-[alpha-D-Man-(1-&gt;6)]-beta-D-Man-(1-&gt;4)-beta-D-GlcNAc-(1-&gt;4)-alpha-D-GlcNAc-diphospho-di-trans,poly-cis-dolichol + a di-trans,poly-cis-dolichyl beta-D-mannosyl phosphate = an alpha-D-Man-(1-&gt;2)-alpha-D-Man-(1-&gt;2)-alpha-D-Man-(1-&gt;3)-[alpha-D-Man-(1-&gt;3)-alpha-D-Man-(1-&gt;6)]-beta-D-Man-(1-&gt;4)-beta-D-GlcNAc-(1-&gt;4)-alpha-D-GlcNAc-diphospho-di-trans,poly-cis-dolichol + a di-trans,poly-cis-dolichyl phosphate + H(+)</text>
        <dbReference type="Rhea" id="RHEA:29527"/>
        <dbReference type="Rhea" id="RHEA-COMP:19498"/>
        <dbReference type="Rhea" id="RHEA-COMP:19501"/>
        <dbReference type="Rhea" id="RHEA-COMP:19516"/>
        <dbReference type="Rhea" id="RHEA-COMP:19517"/>
        <dbReference type="ChEBI" id="CHEBI:15378"/>
        <dbReference type="ChEBI" id="CHEBI:57683"/>
        <dbReference type="ChEBI" id="CHEBI:58211"/>
        <dbReference type="ChEBI" id="CHEBI:132515"/>
        <dbReference type="ChEBI" id="CHEBI:132516"/>
        <dbReference type="EC" id="2.4.1.258"/>
    </reaction>
    <physiologicalReaction direction="left-to-right" evidence="10">
        <dbReference type="Rhea" id="RHEA:29528"/>
    </physiologicalReaction>
</comment>
<keyword evidence="9 12" id="KW-0472">Membrane</keyword>
<feature type="transmembrane region" description="Helical" evidence="12">
    <location>
        <begin position="134"/>
        <end position="153"/>
    </location>
</feature>
<evidence type="ECO:0000256" key="3">
    <source>
        <dbReference type="ARBA" id="ARBA00011964"/>
    </source>
</evidence>
<feature type="transmembrane region" description="Helical" evidence="12">
    <location>
        <begin position="362"/>
        <end position="382"/>
    </location>
</feature>
<reference evidence="13 14" key="1">
    <citation type="journal article" date="2004" name="Nature">
        <title>Genome sequence of the ultrasmall unicellular red alga Cyanidioschyzon merolae 10D.</title>
        <authorList>
            <person name="Matsuzaki M."/>
            <person name="Misumi O."/>
            <person name="Shin-i T."/>
            <person name="Maruyama S."/>
            <person name="Takahara M."/>
            <person name="Miyagishima S."/>
            <person name="Mori T."/>
            <person name="Nishida K."/>
            <person name="Yagisawa F."/>
            <person name="Nishida K."/>
            <person name="Yoshida Y."/>
            <person name="Nishimura Y."/>
            <person name="Nakao S."/>
            <person name="Kobayashi T."/>
            <person name="Momoyama Y."/>
            <person name="Higashiyama T."/>
            <person name="Minoda A."/>
            <person name="Sano M."/>
            <person name="Nomoto H."/>
            <person name="Oishi K."/>
            <person name="Hayashi H."/>
            <person name="Ohta F."/>
            <person name="Nishizaka S."/>
            <person name="Haga S."/>
            <person name="Miura S."/>
            <person name="Morishita T."/>
            <person name="Kabeya Y."/>
            <person name="Terasawa K."/>
            <person name="Suzuki Y."/>
            <person name="Ishii Y."/>
            <person name="Asakawa S."/>
            <person name="Takano H."/>
            <person name="Ohta N."/>
            <person name="Kuroiwa H."/>
            <person name="Tanaka K."/>
            <person name="Shimizu N."/>
            <person name="Sugano S."/>
            <person name="Sato N."/>
            <person name="Nozaki H."/>
            <person name="Ogasawara N."/>
            <person name="Kohara Y."/>
            <person name="Kuroiwa T."/>
        </authorList>
    </citation>
    <scope>NUCLEOTIDE SEQUENCE [LARGE SCALE GENOMIC DNA]</scope>
    <source>
        <strain evidence="13 14">10D</strain>
    </source>
</reference>